<feature type="signal peptide" evidence="1">
    <location>
        <begin position="1"/>
        <end position="19"/>
    </location>
</feature>
<evidence type="ECO:0000256" key="1">
    <source>
        <dbReference type="SAM" id="SignalP"/>
    </source>
</evidence>
<comment type="caution">
    <text evidence="2">The sequence shown here is derived from an EMBL/GenBank/DDBJ whole genome shotgun (WGS) entry which is preliminary data.</text>
</comment>
<proteinExistence type="predicted"/>
<evidence type="ECO:0000313" key="3">
    <source>
        <dbReference type="Proteomes" id="UP000075799"/>
    </source>
</evidence>
<accession>A0A162FYJ8</accession>
<organism evidence="2 3">
    <name type="scientific">Bdellovibrio bacteriovorus</name>
    <dbReference type="NCBI Taxonomy" id="959"/>
    <lineage>
        <taxon>Bacteria</taxon>
        <taxon>Pseudomonadati</taxon>
        <taxon>Bdellovibrionota</taxon>
        <taxon>Bdellovibrionia</taxon>
        <taxon>Bdellovibrionales</taxon>
        <taxon>Pseudobdellovibrionaceae</taxon>
        <taxon>Bdellovibrio</taxon>
    </lineage>
</organism>
<dbReference type="PROSITE" id="PS51257">
    <property type="entry name" value="PROKAR_LIPOPROTEIN"/>
    <property type="match status" value="1"/>
</dbReference>
<dbReference type="AlphaFoldDB" id="A0A162FYJ8"/>
<gene>
    <name evidence="2" type="ORF">AZI87_16040</name>
</gene>
<name>A0A162FYJ8_BDEBC</name>
<feature type="chain" id="PRO_5007834116" evidence="1">
    <location>
        <begin position="20"/>
        <end position="382"/>
    </location>
</feature>
<sequence>MIQKICITLLFAISCQAFATHGGSHSIRLNFADAARSSEETPQWKEGFGGDFNEIDVINLIAATRSTLIGFSDEISRDLLGLKKLAEIKKGMQEFDLVIDFSAQPLYLDGVEKTAISYPNETPKRLMISLAKWERLNQPMKEQLILHEYLLLLGVQDQDYYYSQRIWFFLTKYPDLLHRRTFDDYIMKKITTCDAAFFEELDNWKFDWISILLQRWPNIASEPHCSYLKDRFYVAKQLYRPVIFVNSSDSPLAFAIGKRIHALATLRTDLDSRYYLDKIESLLLYSAATENFPVFIYQDSLPIYMTALEYAIFSYIDSYKTSSGETVHIFDDMVVDLLISSITKDELRTFRTKQTKQTLLDFAILSRNAYAVEAIKKRLDLP</sequence>
<reference evidence="2 3" key="1">
    <citation type="submission" date="2016-03" db="EMBL/GenBank/DDBJ databases">
        <authorList>
            <person name="Ploux O."/>
        </authorList>
    </citation>
    <scope>NUCLEOTIDE SEQUENCE [LARGE SCALE GENOMIC DNA]</scope>
    <source>
        <strain evidence="2 3">EC13</strain>
    </source>
</reference>
<evidence type="ECO:0000313" key="2">
    <source>
        <dbReference type="EMBL" id="KYG62785.1"/>
    </source>
</evidence>
<dbReference type="RefSeq" id="WP_063209132.1">
    <property type="nucleotide sequence ID" value="NZ_LUKD01000008.1"/>
</dbReference>
<dbReference type="Proteomes" id="UP000075799">
    <property type="component" value="Unassembled WGS sequence"/>
</dbReference>
<dbReference type="EMBL" id="LUKD01000008">
    <property type="protein sequence ID" value="KYG62785.1"/>
    <property type="molecule type" value="Genomic_DNA"/>
</dbReference>
<protein>
    <submittedName>
        <fullName evidence="2">Uncharacterized protein</fullName>
    </submittedName>
</protein>
<keyword evidence="1" id="KW-0732">Signal</keyword>